<keyword evidence="2 6" id="KW-0812">Transmembrane</keyword>
<dbReference type="GO" id="GO:0012505">
    <property type="term" value="C:endomembrane system"/>
    <property type="evidence" value="ECO:0007669"/>
    <property type="project" value="UniProtKB-SubCell"/>
</dbReference>
<keyword evidence="3 6" id="KW-1133">Transmembrane helix</keyword>
<dbReference type="Pfam" id="PF10277">
    <property type="entry name" value="Frag1"/>
    <property type="match status" value="1"/>
</dbReference>
<evidence type="ECO:0000313" key="8">
    <source>
        <dbReference type="EMBL" id="CAE0446067.1"/>
    </source>
</evidence>
<feature type="compositionally biased region" description="Basic and acidic residues" evidence="5">
    <location>
        <begin position="260"/>
        <end position="278"/>
    </location>
</feature>
<reference evidence="8" key="1">
    <citation type="submission" date="2021-01" db="EMBL/GenBank/DDBJ databases">
        <authorList>
            <person name="Corre E."/>
            <person name="Pelletier E."/>
            <person name="Niang G."/>
            <person name="Scheremetjew M."/>
            <person name="Finn R."/>
            <person name="Kale V."/>
            <person name="Holt S."/>
            <person name="Cochrane G."/>
            <person name="Meng A."/>
            <person name="Brown T."/>
            <person name="Cohen L."/>
        </authorList>
    </citation>
    <scope>NUCLEOTIDE SEQUENCE</scope>
    <source>
        <strain evidence="8">GSBS06</strain>
    </source>
</reference>
<evidence type="ECO:0000259" key="7">
    <source>
        <dbReference type="Pfam" id="PF10277"/>
    </source>
</evidence>
<feature type="domain" description="CWH43-like N-terminal" evidence="7">
    <location>
        <begin position="10"/>
        <end position="174"/>
    </location>
</feature>
<dbReference type="InterPro" id="IPR019402">
    <property type="entry name" value="CWH43_N"/>
</dbReference>
<dbReference type="InterPro" id="IPR050911">
    <property type="entry name" value="DRAM/TMEM150_Autophagy_Mod"/>
</dbReference>
<sequence length="278" mass="30842">MLDLWGARKLLAATSGTLIIVSYVVCIGLAVGTDVYIGGLKFPYFSDTGREAPGYYVFASLNSVASILLLGFVILQYKFVKAWTDDAKCRNVTATVFGAIAPVFSIILSVVSSNTNDDVHFYSAILFFVCMVLHLGFSMTIYWYLNSVYDAFKSMHVARVVVAALFFISFLLYLPIGLAINCPFENLSLDDCINQEDLGVEYCTDLKDPDNVTLTVLYDYSPCVDTNHLRSATQFCSIFFLMVWIIISAFDPTPPTSGTGDERVKFDNTEETFDKSNA</sequence>
<feature type="region of interest" description="Disordered" evidence="5">
    <location>
        <begin position="256"/>
        <end position="278"/>
    </location>
</feature>
<evidence type="ECO:0000256" key="6">
    <source>
        <dbReference type="SAM" id="Phobius"/>
    </source>
</evidence>
<name>A0A7S3PPA4_9STRA</name>
<gene>
    <name evidence="8" type="ORF">ASTO00021_LOCUS16074</name>
</gene>
<feature type="transmembrane region" description="Helical" evidence="6">
    <location>
        <begin position="232"/>
        <end position="250"/>
    </location>
</feature>
<feature type="transmembrane region" description="Helical" evidence="6">
    <location>
        <begin position="92"/>
        <end position="113"/>
    </location>
</feature>
<accession>A0A7S3PPA4</accession>
<comment type="subcellular location">
    <subcellularLocation>
        <location evidence="1">Endomembrane system</location>
        <topology evidence="1">Multi-pass membrane protein</topology>
    </subcellularLocation>
</comment>
<dbReference type="EMBL" id="HBIN01020991">
    <property type="protein sequence ID" value="CAE0446067.1"/>
    <property type="molecule type" value="Transcribed_RNA"/>
</dbReference>
<evidence type="ECO:0000256" key="3">
    <source>
        <dbReference type="ARBA" id="ARBA00022989"/>
    </source>
</evidence>
<feature type="transmembrane region" description="Helical" evidence="6">
    <location>
        <begin position="12"/>
        <end position="37"/>
    </location>
</feature>
<protein>
    <recommendedName>
        <fullName evidence="7">CWH43-like N-terminal domain-containing protein</fullName>
    </recommendedName>
</protein>
<feature type="transmembrane region" description="Helical" evidence="6">
    <location>
        <begin position="157"/>
        <end position="180"/>
    </location>
</feature>
<evidence type="ECO:0000256" key="1">
    <source>
        <dbReference type="ARBA" id="ARBA00004127"/>
    </source>
</evidence>
<keyword evidence="4 6" id="KW-0472">Membrane</keyword>
<evidence type="ECO:0000256" key="4">
    <source>
        <dbReference type="ARBA" id="ARBA00023136"/>
    </source>
</evidence>
<feature type="transmembrane region" description="Helical" evidence="6">
    <location>
        <begin position="57"/>
        <end position="80"/>
    </location>
</feature>
<feature type="transmembrane region" description="Helical" evidence="6">
    <location>
        <begin position="119"/>
        <end position="145"/>
    </location>
</feature>
<dbReference type="PANTHER" id="PTHR21324:SF2">
    <property type="entry name" value="EG:22E5.9 PROTEIN"/>
    <property type="match status" value="1"/>
</dbReference>
<organism evidence="8">
    <name type="scientific">Aplanochytrium stocchinoi</name>
    <dbReference type="NCBI Taxonomy" id="215587"/>
    <lineage>
        <taxon>Eukaryota</taxon>
        <taxon>Sar</taxon>
        <taxon>Stramenopiles</taxon>
        <taxon>Bigyra</taxon>
        <taxon>Labyrinthulomycetes</taxon>
        <taxon>Thraustochytrida</taxon>
        <taxon>Thraustochytriidae</taxon>
        <taxon>Aplanochytrium</taxon>
    </lineage>
</organism>
<proteinExistence type="predicted"/>
<evidence type="ECO:0000256" key="5">
    <source>
        <dbReference type="SAM" id="MobiDB-lite"/>
    </source>
</evidence>
<evidence type="ECO:0000256" key="2">
    <source>
        <dbReference type="ARBA" id="ARBA00022692"/>
    </source>
</evidence>
<dbReference type="AlphaFoldDB" id="A0A7S3PPA4"/>
<dbReference type="PANTHER" id="PTHR21324">
    <property type="entry name" value="FASTING-INDUCIBLE INTEGRAL MEMBRANE PROTEIN TM6P1-RELATED"/>
    <property type="match status" value="1"/>
</dbReference>